<dbReference type="InterPro" id="IPR041883">
    <property type="entry name" value="PilM_N-ter"/>
</dbReference>
<dbReference type="EMBL" id="CP000718">
    <property type="protein sequence ID" value="ABS45625.1"/>
    <property type="molecule type" value="Genomic_DNA"/>
</dbReference>
<dbReference type="RefSeq" id="WP_011988469.1">
    <property type="nucleotide sequence ID" value="NC_009704.1"/>
</dbReference>
<evidence type="ECO:0000313" key="2">
    <source>
        <dbReference type="EMBL" id="ABS45625.1"/>
    </source>
</evidence>
<keyword evidence="1" id="KW-0812">Transmembrane</keyword>
<dbReference type="InterPro" id="IPR009987">
    <property type="entry name" value="IM_PilM"/>
</dbReference>
<keyword evidence="2" id="KW-0614">Plasmid</keyword>
<name>A0A0U1QTB6_YERP3</name>
<accession>A0A0U1QTB6</accession>
<dbReference type="AlphaFoldDB" id="A0A0U1QTB6"/>
<reference evidence="2 3" key="1">
    <citation type="journal article" date="2007" name="PLoS Genet.">
        <title>The complete genome sequence of Yersinia pseudotuberculosis IP31758, the causative agent of Far East scarlet-like fever.</title>
        <authorList>
            <person name="Eppinger M."/>
            <person name="Rosovitz M.J."/>
            <person name="Fricke W.F."/>
            <person name="Rasko D.A."/>
            <person name="Kokorina G."/>
            <person name="Fayolle C."/>
            <person name="Lindler L.E."/>
            <person name="Carniel E."/>
            <person name="Ravel J."/>
        </authorList>
    </citation>
    <scope>NUCLEOTIDE SEQUENCE [LARGE SCALE GENOMIC DNA]</scope>
    <source>
        <strain evidence="2 3">IP 31758</strain>
        <plasmid evidence="3">Plasmid plasmid_59kb</plasmid>
    </source>
</reference>
<protein>
    <submittedName>
        <fullName evidence="2">Type IV pilus biogenesis protein PilM</fullName>
    </submittedName>
</protein>
<gene>
    <name evidence="2" type="ordered locus">YpsIP31758_A0003</name>
</gene>
<evidence type="ECO:0000313" key="3">
    <source>
        <dbReference type="Proteomes" id="UP000002412"/>
    </source>
</evidence>
<dbReference type="Proteomes" id="UP000002412">
    <property type="component" value="Plasmid p_59kb"/>
</dbReference>
<keyword evidence="1" id="KW-1133">Transmembrane helix</keyword>
<dbReference type="HOGENOM" id="CLU_1812824_0_0_6"/>
<dbReference type="Pfam" id="PF07419">
    <property type="entry name" value="PilM"/>
    <property type="match status" value="1"/>
</dbReference>
<keyword evidence="1" id="KW-0472">Membrane</keyword>
<sequence length="143" mass="15936">MLGTNTMMVILFIFIGAISYRAVNENNRQATVIAYDQAAATTFFLYVEQLDGFLSANPTFTGSVTTQIQFPAWLNENKDIMMYVENGRGYVYMSAKSNVYDSLVSRTENSSMIGLTDSNSIITNLGPIPKPSVIPQNYIVYMI</sequence>
<organism evidence="2 3">
    <name type="scientific">Yersinia pseudotuberculosis serotype O:1b (strain IP 31758)</name>
    <dbReference type="NCBI Taxonomy" id="349747"/>
    <lineage>
        <taxon>Bacteria</taxon>
        <taxon>Pseudomonadati</taxon>
        <taxon>Pseudomonadota</taxon>
        <taxon>Gammaproteobacteria</taxon>
        <taxon>Enterobacterales</taxon>
        <taxon>Yersiniaceae</taxon>
        <taxon>Yersinia</taxon>
    </lineage>
</organism>
<dbReference type="KEGG" id="ypi:YpsIP31758_A0003"/>
<proteinExistence type="predicted"/>
<dbReference type="Gene3D" id="3.30.1300.90">
    <property type="entry name" value="PilM protein, N-terminal domain"/>
    <property type="match status" value="1"/>
</dbReference>
<geneLocation type="plasmid" evidence="3">
    <name>plasmid_59kb</name>
</geneLocation>
<evidence type="ECO:0000256" key="1">
    <source>
        <dbReference type="SAM" id="Phobius"/>
    </source>
</evidence>
<feature type="transmembrane region" description="Helical" evidence="1">
    <location>
        <begin position="6"/>
        <end position="23"/>
    </location>
</feature>